<dbReference type="AlphaFoldDB" id="F8AI41"/>
<name>F8AI41_PYRYC</name>
<sequence>MENLLPKVWVSLKITFIGRVVRVMVGEVVGPMQPEASRSRRRAIISLPLMGTTH</sequence>
<reference evidence="1 2" key="1">
    <citation type="journal article" date="2011" name="J. Bacteriol.">
        <title>Complete genome sequence of the obligate piezophilic hyperthermophilic archaeon Pyrococcus yayanosii CH1.</title>
        <authorList>
            <person name="Jun X."/>
            <person name="Lupeng L."/>
            <person name="Minjuan X."/>
            <person name="Oger P."/>
            <person name="Fengping W."/>
            <person name="Jebbar M."/>
            <person name="Xiang X."/>
        </authorList>
    </citation>
    <scope>NUCLEOTIDE SEQUENCE [LARGE SCALE GENOMIC DNA]</scope>
    <source>
        <strain evidence="2">CH1 / JCM 16557</strain>
    </source>
</reference>
<accession>F8AI41</accession>
<evidence type="ECO:0000313" key="1">
    <source>
        <dbReference type="EMBL" id="AEH24268.1"/>
    </source>
</evidence>
<gene>
    <name evidence="1" type="ordered locus">PYCH_05800</name>
</gene>
<dbReference type="Proteomes" id="UP000008386">
    <property type="component" value="Chromosome"/>
</dbReference>
<dbReference type="EMBL" id="CP002779">
    <property type="protein sequence ID" value="AEH24268.1"/>
    <property type="molecule type" value="Genomic_DNA"/>
</dbReference>
<organism evidence="1 2">
    <name type="scientific">Pyrococcus yayanosii (strain CH1 / JCM 16557)</name>
    <dbReference type="NCBI Taxonomy" id="529709"/>
    <lineage>
        <taxon>Archaea</taxon>
        <taxon>Methanobacteriati</taxon>
        <taxon>Methanobacteriota</taxon>
        <taxon>Thermococci</taxon>
        <taxon>Thermococcales</taxon>
        <taxon>Thermococcaceae</taxon>
        <taxon>Pyrococcus</taxon>
    </lineage>
</organism>
<dbReference type="KEGG" id="pya:PYCH_05800"/>
<evidence type="ECO:0000313" key="2">
    <source>
        <dbReference type="Proteomes" id="UP000008386"/>
    </source>
</evidence>
<dbReference type="HOGENOM" id="CLU_3039217_0_0_2"/>
<proteinExistence type="predicted"/>
<protein>
    <submittedName>
        <fullName evidence="1">Uncharacterized protein</fullName>
    </submittedName>
</protein>
<keyword evidence="2" id="KW-1185">Reference proteome</keyword>